<proteinExistence type="inferred from homology"/>
<evidence type="ECO:0000313" key="6">
    <source>
        <dbReference type="Proteomes" id="UP001327560"/>
    </source>
</evidence>
<dbReference type="PANTHER" id="PTHR32054:SF31">
    <property type="entry name" value="PROTEIN WEAK CHLOROPLAST MOVEMENT UNDER BLUE LIGHT 1"/>
    <property type="match status" value="1"/>
</dbReference>
<feature type="coiled-coil region" evidence="3">
    <location>
        <begin position="419"/>
        <end position="459"/>
    </location>
</feature>
<feature type="coiled-coil region" evidence="3">
    <location>
        <begin position="55"/>
        <end position="82"/>
    </location>
</feature>
<evidence type="ECO:0000256" key="1">
    <source>
        <dbReference type="ARBA" id="ARBA00005485"/>
    </source>
</evidence>
<evidence type="ECO:0000256" key="3">
    <source>
        <dbReference type="SAM" id="Coils"/>
    </source>
</evidence>
<sequence>MEELKLGLEKAGTQEAHAKQDSELADLRLEEMKQGIAHSVSVAAKTQLEVAKERHTSAVAELKLVRQELQSMKREFESLIHERDLAVRTAEDSVSASKEIEKTVEDLTLELITVKELLESAHSAHLEAEEQGRVAVFAFGQDRINWEKELKQAEGELQQLNEQLLLKTKGNSEIDNKQGLLANQAGDITETGTTTEAALATTTRELEEVRSNIETANDEINCLRVAVSSLKSELEKEKTALTTMRQRENLACVSISSLEAELNRVNTEVELVLKREKDTRERMVDLPKALQHAAEEADQAKLVANLAREELRKAKEEAEQAKAGARTMETRLKAALKEIEAARASEKLASSAVKALEESEQASMESEDSPNGVTLPIEEYYRLSKKANEAEEIANKRVISAVEQIKVAKESESRSLVKLEEANKMIEVKKKARAALEKAEKAKEAKICAEQELRTWREEHEQQIKVESLVRSLSDTSNLDSVGGLESTSSEADATIRSSTGPPKVNMPRSHTANELPGNKRSFFPRIAMFLARKKVQIQSLK</sequence>
<keyword evidence="6" id="KW-1185">Reference proteome</keyword>
<keyword evidence="2 3" id="KW-0175">Coiled coil</keyword>
<dbReference type="InterPro" id="IPR008545">
    <property type="entry name" value="Web"/>
</dbReference>
<accession>A0AAQ3JLK3</accession>
<protein>
    <submittedName>
        <fullName evidence="5">Protein WEAK CHLOROPLAST MOVEMENT UNDER BLUE LIGHT 1-like isoform X1</fullName>
    </submittedName>
</protein>
<gene>
    <name evidence="5" type="ORF">Cni_G00902</name>
</gene>
<dbReference type="GO" id="GO:0009903">
    <property type="term" value="P:chloroplast avoidance movement"/>
    <property type="evidence" value="ECO:0007669"/>
    <property type="project" value="TreeGrafter"/>
</dbReference>
<dbReference type="GO" id="GO:0009904">
    <property type="term" value="P:chloroplast accumulation movement"/>
    <property type="evidence" value="ECO:0007669"/>
    <property type="project" value="TreeGrafter"/>
</dbReference>
<evidence type="ECO:0000313" key="5">
    <source>
        <dbReference type="EMBL" id="WOK92211.1"/>
    </source>
</evidence>
<dbReference type="GO" id="GO:0005829">
    <property type="term" value="C:cytosol"/>
    <property type="evidence" value="ECO:0007669"/>
    <property type="project" value="TreeGrafter"/>
</dbReference>
<organism evidence="5 6">
    <name type="scientific">Canna indica</name>
    <name type="common">Indian-shot</name>
    <dbReference type="NCBI Taxonomy" id="4628"/>
    <lineage>
        <taxon>Eukaryota</taxon>
        <taxon>Viridiplantae</taxon>
        <taxon>Streptophyta</taxon>
        <taxon>Embryophyta</taxon>
        <taxon>Tracheophyta</taxon>
        <taxon>Spermatophyta</taxon>
        <taxon>Magnoliopsida</taxon>
        <taxon>Liliopsida</taxon>
        <taxon>Zingiberales</taxon>
        <taxon>Cannaceae</taxon>
        <taxon>Canna</taxon>
    </lineage>
</organism>
<feature type="region of interest" description="Disordered" evidence="4">
    <location>
        <begin position="1"/>
        <end position="20"/>
    </location>
</feature>
<evidence type="ECO:0000256" key="2">
    <source>
        <dbReference type="ARBA" id="ARBA00023054"/>
    </source>
</evidence>
<dbReference type="Proteomes" id="UP001327560">
    <property type="component" value="Chromosome 1"/>
</dbReference>
<dbReference type="Pfam" id="PF05701">
    <property type="entry name" value="WEMBL"/>
    <property type="match status" value="1"/>
</dbReference>
<name>A0AAQ3JLK3_9LILI</name>
<evidence type="ECO:0000256" key="4">
    <source>
        <dbReference type="SAM" id="MobiDB-lite"/>
    </source>
</evidence>
<feature type="region of interest" description="Disordered" evidence="4">
    <location>
        <begin position="480"/>
        <end position="519"/>
    </location>
</feature>
<dbReference type="EMBL" id="CP136890">
    <property type="protein sequence ID" value="WOK92211.1"/>
    <property type="molecule type" value="Genomic_DNA"/>
</dbReference>
<feature type="coiled-coil region" evidence="3">
    <location>
        <begin position="143"/>
        <end position="170"/>
    </location>
</feature>
<reference evidence="5 6" key="1">
    <citation type="submission" date="2023-10" db="EMBL/GenBank/DDBJ databases">
        <title>Chromosome-scale genome assembly provides insights into flower coloration mechanisms of Canna indica.</title>
        <authorList>
            <person name="Li C."/>
        </authorList>
    </citation>
    <scope>NUCLEOTIDE SEQUENCE [LARGE SCALE GENOMIC DNA]</scope>
    <source>
        <tissue evidence="5">Flower</tissue>
    </source>
</reference>
<feature type="compositionally biased region" description="Polar residues" evidence="4">
    <location>
        <begin position="480"/>
        <end position="501"/>
    </location>
</feature>
<comment type="similarity">
    <text evidence="1">Belongs to the WEB family.</text>
</comment>
<dbReference type="PANTHER" id="PTHR32054">
    <property type="entry name" value="HEAVY CHAIN, PUTATIVE, EXPRESSED-RELATED-RELATED"/>
    <property type="match status" value="1"/>
</dbReference>
<feature type="coiled-coil region" evidence="3">
    <location>
        <begin position="199"/>
        <end position="345"/>
    </location>
</feature>
<dbReference type="AlphaFoldDB" id="A0AAQ3JLK3"/>